<evidence type="ECO:0000256" key="2">
    <source>
        <dbReference type="ARBA" id="ARBA00022645"/>
    </source>
</evidence>
<dbReference type="InterPro" id="IPR001563">
    <property type="entry name" value="Peptidase_S10"/>
</dbReference>
<evidence type="ECO:0000313" key="8">
    <source>
        <dbReference type="EMBL" id="KIJ40943.1"/>
    </source>
</evidence>
<keyword evidence="5 7" id="KW-0378">Hydrolase</keyword>
<dbReference type="PANTHER" id="PTHR11802:SF3">
    <property type="entry name" value="RETINOID-INDUCIBLE SERINE CARBOXYPEPTIDASE"/>
    <property type="match status" value="1"/>
</dbReference>
<evidence type="ECO:0000256" key="7">
    <source>
        <dbReference type="RuleBase" id="RU361156"/>
    </source>
</evidence>
<protein>
    <recommendedName>
        <fullName evidence="7">Carboxypeptidase</fullName>
        <ecNumber evidence="7">3.4.16.-</ecNumber>
    </recommendedName>
</protein>
<comment type="similarity">
    <text evidence="1 7">Belongs to the peptidase S10 family.</text>
</comment>
<dbReference type="InterPro" id="IPR029058">
    <property type="entry name" value="AB_hydrolase_fold"/>
</dbReference>
<evidence type="ECO:0000256" key="5">
    <source>
        <dbReference type="ARBA" id="ARBA00022801"/>
    </source>
</evidence>
<organism evidence="8 9">
    <name type="scientific">Sphaerobolus stellatus (strain SS14)</name>
    <dbReference type="NCBI Taxonomy" id="990650"/>
    <lineage>
        <taxon>Eukaryota</taxon>
        <taxon>Fungi</taxon>
        <taxon>Dikarya</taxon>
        <taxon>Basidiomycota</taxon>
        <taxon>Agaricomycotina</taxon>
        <taxon>Agaricomycetes</taxon>
        <taxon>Phallomycetidae</taxon>
        <taxon>Geastrales</taxon>
        <taxon>Sphaerobolaceae</taxon>
        <taxon>Sphaerobolus</taxon>
    </lineage>
</organism>
<accession>A0A0C9UCX4</accession>
<dbReference type="GO" id="GO:0004185">
    <property type="term" value="F:serine-type carboxypeptidase activity"/>
    <property type="evidence" value="ECO:0007669"/>
    <property type="project" value="UniProtKB-UniRule"/>
</dbReference>
<keyword evidence="4" id="KW-0732">Signal</keyword>
<dbReference type="GO" id="GO:0006508">
    <property type="term" value="P:proteolysis"/>
    <property type="evidence" value="ECO:0007669"/>
    <property type="project" value="UniProtKB-KW"/>
</dbReference>
<dbReference type="Gene3D" id="3.40.50.1820">
    <property type="entry name" value="alpha/beta hydrolase"/>
    <property type="match status" value="2"/>
</dbReference>
<evidence type="ECO:0000256" key="1">
    <source>
        <dbReference type="ARBA" id="ARBA00009431"/>
    </source>
</evidence>
<dbReference type="Proteomes" id="UP000054279">
    <property type="component" value="Unassembled WGS sequence"/>
</dbReference>
<keyword evidence="3 7" id="KW-0645">Protease</keyword>
<dbReference type="EMBL" id="KN837140">
    <property type="protein sequence ID" value="KIJ40943.1"/>
    <property type="molecule type" value="Genomic_DNA"/>
</dbReference>
<evidence type="ECO:0000313" key="9">
    <source>
        <dbReference type="Proteomes" id="UP000054279"/>
    </source>
</evidence>
<keyword evidence="6" id="KW-0325">Glycoprotein</keyword>
<dbReference type="OrthoDB" id="443318at2759"/>
<proteinExistence type="inferred from homology"/>
<gene>
    <name evidence="8" type="ORF">M422DRAFT_60536</name>
</gene>
<sequence length="490" mass="54336">MCRSTLRGFTHAYPGIPNDYIDLSNSIAWQNFFLVKDNMSNVTFSLPRSFAGNIPMDRPGHPNDTFWIIWLNGGPGSSSLAGLFLEVASDFVGFLNNLGQVLPSLRTRPLYIIGESYAGKYIPYIMKSYFGLSDPPVRISKFAIGDGTISTFEVYRLTSVIKVLETYSQIIDFDPEVFDYFREQAHLCWLDINLSYPQPVPIPTIVLPDIDVTTSSLQSLFKVIPRKAGTMPTSLRHSAHRKQDQWKRDLSGRANGTIDHGMSVPNALSPEIPLDASVFLNDPTVKSAVHAPIDKDWSIFFDPTYPSGISFELGGEPIKFLSELAANITAHNMLWILYSSNDDSQDAHFGTESKLSDFTSYNTTFGGVRGFTRRPSTPWFDDSRDFAGIVHQERGLTYVLFDRASHQASFFVRKVLLGDNLTGTVIDTPAMAVTVVWGENQTFANGVIAGEHNAIFYGSGTTQFSTVWPSATIAAWDSFITTATAVPTDH</sequence>
<dbReference type="PRINTS" id="PR00724">
    <property type="entry name" value="CRBOXYPTASEC"/>
</dbReference>
<dbReference type="HOGENOM" id="CLU_556880_0_0_1"/>
<keyword evidence="9" id="KW-1185">Reference proteome</keyword>
<dbReference type="SUPFAM" id="SSF53474">
    <property type="entry name" value="alpha/beta-Hydrolases"/>
    <property type="match status" value="1"/>
</dbReference>
<evidence type="ECO:0000256" key="3">
    <source>
        <dbReference type="ARBA" id="ARBA00022670"/>
    </source>
</evidence>
<dbReference type="Pfam" id="PF00450">
    <property type="entry name" value="Peptidase_S10"/>
    <property type="match status" value="1"/>
</dbReference>
<dbReference type="PROSITE" id="PS00131">
    <property type="entry name" value="CARBOXYPEPT_SER_SER"/>
    <property type="match status" value="1"/>
</dbReference>
<evidence type="ECO:0000256" key="4">
    <source>
        <dbReference type="ARBA" id="ARBA00022729"/>
    </source>
</evidence>
<reference evidence="8 9" key="1">
    <citation type="submission" date="2014-06" db="EMBL/GenBank/DDBJ databases">
        <title>Evolutionary Origins and Diversification of the Mycorrhizal Mutualists.</title>
        <authorList>
            <consortium name="DOE Joint Genome Institute"/>
            <consortium name="Mycorrhizal Genomics Consortium"/>
            <person name="Kohler A."/>
            <person name="Kuo A."/>
            <person name="Nagy L.G."/>
            <person name="Floudas D."/>
            <person name="Copeland A."/>
            <person name="Barry K.W."/>
            <person name="Cichocki N."/>
            <person name="Veneault-Fourrey C."/>
            <person name="LaButti K."/>
            <person name="Lindquist E.A."/>
            <person name="Lipzen A."/>
            <person name="Lundell T."/>
            <person name="Morin E."/>
            <person name="Murat C."/>
            <person name="Riley R."/>
            <person name="Ohm R."/>
            <person name="Sun H."/>
            <person name="Tunlid A."/>
            <person name="Henrissat B."/>
            <person name="Grigoriev I.V."/>
            <person name="Hibbett D.S."/>
            <person name="Martin F."/>
        </authorList>
    </citation>
    <scope>NUCLEOTIDE SEQUENCE [LARGE SCALE GENOMIC DNA]</scope>
    <source>
        <strain evidence="8 9">SS14</strain>
    </source>
</reference>
<dbReference type="InterPro" id="IPR018202">
    <property type="entry name" value="Ser_caboxypep_ser_AS"/>
</dbReference>
<name>A0A0C9UCX4_SPHS4</name>
<keyword evidence="2 7" id="KW-0121">Carboxypeptidase</keyword>
<dbReference type="EC" id="3.4.16.-" evidence="7"/>
<dbReference type="AlphaFoldDB" id="A0A0C9UCX4"/>
<evidence type="ECO:0000256" key="6">
    <source>
        <dbReference type="ARBA" id="ARBA00023180"/>
    </source>
</evidence>
<dbReference type="PANTHER" id="PTHR11802">
    <property type="entry name" value="SERINE PROTEASE FAMILY S10 SERINE CARBOXYPEPTIDASE"/>
    <property type="match status" value="1"/>
</dbReference>